<dbReference type="Pfam" id="PF09190">
    <property type="entry name" value="DALR_2"/>
    <property type="match status" value="1"/>
</dbReference>
<dbReference type="CDD" id="cd00672">
    <property type="entry name" value="CysRS_core"/>
    <property type="match status" value="1"/>
</dbReference>
<comment type="similarity">
    <text evidence="4">Belongs to the transferase hexapeptide repeat family.</text>
</comment>
<gene>
    <name evidence="19" type="primary">cysS</name>
    <name evidence="21" type="ORF">MBAV_005420</name>
</gene>
<dbReference type="InterPro" id="IPR011004">
    <property type="entry name" value="Trimer_LpxA-like_sf"/>
</dbReference>
<keyword evidence="14 19" id="KW-0067">ATP-binding</keyword>
<dbReference type="AlphaFoldDB" id="A0A0F3GKI2"/>
<evidence type="ECO:0000256" key="19">
    <source>
        <dbReference type="HAMAP-Rule" id="MF_00041"/>
    </source>
</evidence>
<comment type="pathway">
    <text evidence="2">Amino-acid biosynthesis; L-cysteine biosynthesis; L-cysteine from L-serine: step 1/2.</text>
</comment>
<dbReference type="GO" id="GO:0006535">
    <property type="term" value="P:cysteine biosynthetic process from serine"/>
    <property type="evidence" value="ECO:0007669"/>
    <property type="project" value="InterPro"/>
</dbReference>
<evidence type="ECO:0000256" key="13">
    <source>
        <dbReference type="ARBA" id="ARBA00022833"/>
    </source>
</evidence>
<dbReference type="InterPro" id="IPR001451">
    <property type="entry name" value="Hexapep"/>
</dbReference>
<evidence type="ECO:0000256" key="3">
    <source>
        <dbReference type="ARBA" id="ARBA00005594"/>
    </source>
</evidence>
<evidence type="ECO:0000256" key="18">
    <source>
        <dbReference type="ARBA" id="ARBA00049486"/>
    </source>
</evidence>
<dbReference type="InterPro" id="IPR009080">
    <property type="entry name" value="tRNAsynth_Ia_anticodon-bd"/>
</dbReference>
<dbReference type="PRINTS" id="PR00983">
    <property type="entry name" value="TRNASYNTHCYS"/>
</dbReference>
<dbReference type="NCBIfam" id="TIGR01172">
    <property type="entry name" value="cysE"/>
    <property type="match status" value="1"/>
</dbReference>
<dbReference type="EMBL" id="LACI01002337">
    <property type="protein sequence ID" value="KJU82391.1"/>
    <property type="molecule type" value="Genomic_DNA"/>
</dbReference>
<comment type="similarity">
    <text evidence="3 19">Belongs to the class-I aminoacyl-tRNA synthetase family.</text>
</comment>
<dbReference type="PROSITE" id="PS00101">
    <property type="entry name" value="HEXAPEP_TRANSFERASES"/>
    <property type="match status" value="1"/>
</dbReference>
<dbReference type="Gene3D" id="3.40.50.620">
    <property type="entry name" value="HUPs"/>
    <property type="match status" value="1"/>
</dbReference>
<keyword evidence="7 19" id="KW-0436">Ligase</keyword>
<comment type="subunit">
    <text evidence="5 19">Monomer.</text>
</comment>
<keyword evidence="17" id="KW-0012">Acyltransferase</keyword>
<keyword evidence="13 19" id="KW-0862">Zinc</keyword>
<feature type="domain" description="Cysteinyl-tRNA synthetase class Ia DALR" evidence="20">
    <location>
        <begin position="574"/>
        <end position="641"/>
    </location>
</feature>
<evidence type="ECO:0000256" key="2">
    <source>
        <dbReference type="ARBA" id="ARBA00004876"/>
    </source>
</evidence>
<dbReference type="NCBIfam" id="TIGR00435">
    <property type="entry name" value="cysS"/>
    <property type="match status" value="1"/>
</dbReference>
<evidence type="ECO:0000313" key="21">
    <source>
        <dbReference type="EMBL" id="KJU82391.1"/>
    </source>
</evidence>
<dbReference type="PATRIC" id="fig|29290.4.peg.7171"/>
<feature type="short sequence motif" description="'KMSKS' region" evidence="19">
    <location>
        <begin position="484"/>
        <end position="488"/>
    </location>
</feature>
<dbReference type="GO" id="GO:0005524">
    <property type="term" value="F:ATP binding"/>
    <property type="evidence" value="ECO:0007669"/>
    <property type="project" value="UniProtKB-UniRule"/>
</dbReference>
<evidence type="ECO:0000259" key="20">
    <source>
        <dbReference type="SMART" id="SM00840"/>
    </source>
</evidence>
<dbReference type="InterPro" id="IPR024909">
    <property type="entry name" value="Cys-tRNA/MSH_ligase"/>
</dbReference>
<feature type="binding site" evidence="19">
    <location>
        <position position="452"/>
    </location>
    <ligand>
        <name>Zn(2+)</name>
        <dbReference type="ChEBI" id="CHEBI:29105"/>
    </ligand>
</feature>
<comment type="caution">
    <text evidence="21">The sequence shown here is derived from an EMBL/GenBank/DDBJ whole genome shotgun (WGS) entry which is preliminary data.</text>
</comment>
<evidence type="ECO:0000256" key="14">
    <source>
        <dbReference type="ARBA" id="ARBA00022840"/>
    </source>
</evidence>
<dbReference type="Pfam" id="PF00132">
    <property type="entry name" value="Hexapep"/>
    <property type="match status" value="1"/>
</dbReference>
<dbReference type="CDD" id="cd03354">
    <property type="entry name" value="LbH_SAT"/>
    <property type="match status" value="1"/>
</dbReference>
<dbReference type="SUPFAM" id="SSF47323">
    <property type="entry name" value="Anticodon-binding domain of a subclass of class I aminoacyl-tRNA synthetases"/>
    <property type="match status" value="1"/>
</dbReference>
<evidence type="ECO:0000256" key="8">
    <source>
        <dbReference type="ARBA" id="ARBA00022605"/>
    </source>
</evidence>
<dbReference type="InterPro" id="IPR045304">
    <property type="entry name" value="LbH_SAT"/>
</dbReference>
<dbReference type="EC" id="6.1.1.16" evidence="19"/>
<evidence type="ECO:0000256" key="11">
    <source>
        <dbReference type="ARBA" id="ARBA00022737"/>
    </source>
</evidence>
<dbReference type="GO" id="GO:0006423">
    <property type="term" value="P:cysteinyl-tRNA aminoacylation"/>
    <property type="evidence" value="ECO:0007669"/>
    <property type="project" value="UniProtKB-UniRule"/>
</dbReference>
<dbReference type="Proteomes" id="UP000033423">
    <property type="component" value="Unassembled WGS sequence"/>
</dbReference>
<evidence type="ECO:0000256" key="9">
    <source>
        <dbReference type="ARBA" id="ARBA00022679"/>
    </source>
</evidence>
<dbReference type="GO" id="GO:0005829">
    <property type="term" value="C:cytosol"/>
    <property type="evidence" value="ECO:0007669"/>
    <property type="project" value="TreeGrafter"/>
</dbReference>
<dbReference type="InterPro" id="IPR018357">
    <property type="entry name" value="Hexapep_transf_CS"/>
</dbReference>
<organism evidence="21 22">
    <name type="scientific">Candidatus Magnetobacterium bavaricum</name>
    <dbReference type="NCBI Taxonomy" id="29290"/>
    <lineage>
        <taxon>Bacteria</taxon>
        <taxon>Pseudomonadati</taxon>
        <taxon>Nitrospirota</taxon>
        <taxon>Thermodesulfovibrionia</taxon>
        <taxon>Thermodesulfovibrionales</taxon>
        <taxon>Candidatus Magnetobacteriaceae</taxon>
        <taxon>Candidatus Magnetobacterium</taxon>
    </lineage>
</organism>
<evidence type="ECO:0000256" key="15">
    <source>
        <dbReference type="ARBA" id="ARBA00022917"/>
    </source>
</evidence>
<evidence type="ECO:0000256" key="4">
    <source>
        <dbReference type="ARBA" id="ARBA00007274"/>
    </source>
</evidence>
<evidence type="ECO:0000256" key="10">
    <source>
        <dbReference type="ARBA" id="ARBA00022723"/>
    </source>
</evidence>
<keyword evidence="8" id="KW-0028">Amino-acid biosynthesis</keyword>
<dbReference type="SUPFAM" id="SSF51161">
    <property type="entry name" value="Trimeric LpxA-like enzymes"/>
    <property type="match status" value="1"/>
</dbReference>
<dbReference type="InterPro" id="IPR032678">
    <property type="entry name" value="tRNA-synt_1_cat_dom"/>
</dbReference>
<dbReference type="InterPro" id="IPR014729">
    <property type="entry name" value="Rossmann-like_a/b/a_fold"/>
</dbReference>
<name>A0A0F3GKI2_9BACT</name>
<accession>A0A0F3GKI2</accession>
<protein>
    <recommendedName>
        <fullName evidence="19">Cysteine--tRNA ligase</fullName>
        <ecNumber evidence="19">6.1.1.16</ecNumber>
    </recommendedName>
    <alternativeName>
        <fullName evidence="19">Cysteinyl-tRNA synthetase</fullName>
        <shortName evidence="19">CysRS</shortName>
    </alternativeName>
</protein>
<keyword evidence="10 19" id="KW-0479">Metal-binding</keyword>
<dbReference type="InterPro" id="IPR015273">
    <property type="entry name" value="Cys-tRNA-synt_Ia_DALR"/>
</dbReference>
<dbReference type="InterPro" id="IPR042122">
    <property type="entry name" value="Ser_AcTrfase_N_sf"/>
</dbReference>
<comment type="catalytic activity">
    <reaction evidence="18">
        <text>L-serine + acetyl-CoA = O-acetyl-L-serine + CoA</text>
        <dbReference type="Rhea" id="RHEA:24560"/>
        <dbReference type="ChEBI" id="CHEBI:33384"/>
        <dbReference type="ChEBI" id="CHEBI:57287"/>
        <dbReference type="ChEBI" id="CHEBI:57288"/>
        <dbReference type="ChEBI" id="CHEBI:58340"/>
        <dbReference type="EC" id="2.3.1.30"/>
    </reaction>
</comment>
<dbReference type="InterPro" id="IPR015803">
    <property type="entry name" value="Cys-tRNA-ligase"/>
</dbReference>
<feature type="short sequence motif" description="'HIGH' region" evidence="19">
    <location>
        <begin position="249"/>
        <end position="259"/>
    </location>
</feature>
<dbReference type="GO" id="GO:0008270">
    <property type="term" value="F:zinc ion binding"/>
    <property type="evidence" value="ECO:0007669"/>
    <property type="project" value="UniProtKB-UniRule"/>
</dbReference>
<evidence type="ECO:0000256" key="16">
    <source>
        <dbReference type="ARBA" id="ARBA00023146"/>
    </source>
</evidence>
<evidence type="ECO:0000256" key="1">
    <source>
        <dbReference type="ARBA" id="ARBA00004496"/>
    </source>
</evidence>
<evidence type="ECO:0000256" key="17">
    <source>
        <dbReference type="ARBA" id="ARBA00023315"/>
    </source>
</evidence>
<dbReference type="SUPFAM" id="SSF52374">
    <property type="entry name" value="Nucleotidylyl transferase"/>
    <property type="match status" value="1"/>
</dbReference>
<dbReference type="Pfam" id="PF01406">
    <property type="entry name" value="tRNA-synt_1e"/>
    <property type="match status" value="1"/>
</dbReference>
<keyword evidence="9" id="KW-0808">Transferase</keyword>
<comment type="catalytic activity">
    <reaction evidence="19">
        <text>tRNA(Cys) + L-cysteine + ATP = L-cysteinyl-tRNA(Cys) + AMP + diphosphate</text>
        <dbReference type="Rhea" id="RHEA:17773"/>
        <dbReference type="Rhea" id="RHEA-COMP:9661"/>
        <dbReference type="Rhea" id="RHEA-COMP:9679"/>
        <dbReference type="ChEBI" id="CHEBI:30616"/>
        <dbReference type="ChEBI" id="CHEBI:33019"/>
        <dbReference type="ChEBI" id="CHEBI:35235"/>
        <dbReference type="ChEBI" id="CHEBI:78442"/>
        <dbReference type="ChEBI" id="CHEBI:78517"/>
        <dbReference type="ChEBI" id="CHEBI:456215"/>
        <dbReference type="EC" id="6.1.1.16"/>
    </reaction>
</comment>
<dbReference type="GO" id="GO:0004817">
    <property type="term" value="F:cysteine-tRNA ligase activity"/>
    <property type="evidence" value="ECO:0007669"/>
    <property type="project" value="UniProtKB-UniRule"/>
</dbReference>
<dbReference type="NCBIfam" id="NF041874">
    <property type="entry name" value="EPS_EpsC"/>
    <property type="match status" value="1"/>
</dbReference>
<dbReference type="UniPathway" id="UPA00136">
    <property type="reaction ID" value="UER00199"/>
</dbReference>
<keyword evidence="15 19" id="KW-0648">Protein biosynthesis</keyword>
<dbReference type="FunFam" id="3.40.50.620:FF:000009">
    <property type="entry name" value="Cysteine--tRNA ligase"/>
    <property type="match status" value="1"/>
</dbReference>
<dbReference type="PANTHER" id="PTHR10890:SF3">
    <property type="entry name" value="CYSTEINE--TRNA LIGASE, CYTOPLASMIC"/>
    <property type="match status" value="1"/>
</dbReference>
<feature type="binding site" evidence="19">
    <location>
        <position position="247"/>
    </location>
    <ligand>
        <name>Zn(2+)</name>
        <dbReference type="ChEBI" id="CHEBI:29105"/>
    </ligand>
</feature>
<dbReference type="HAMAP" id="MF_00041">
    <property type="entry name" value="Cys_tRNA_synth"/>
    <property type="match status" value="1"/>
</dbReference>
<evidence type="ECO:0000256" key="12">
    <source>
        <dbReference type="ARBA" id="ARBA00022741"/>
    </source>
</evidence>
<keyword evidence="11" id="KW-0677">Repeat</keyword>
<evidence type="ECO:0000256" key="6">
    <source>
        <dbReference type="ARBA" id="ARBA00022490"/>
    </source>
</evidence>
<evidence type="ECO:0000256" key="5">
    <source>
        <dbReference type="ARBA" id="ARBA00011245"/>
    </source>
</evidence>
<dbReference type="Pfam" id="PF06426">
    <property type="entry name" value="SATase_N"/>
    <property type="match status" value="1"/>
</dbReference>
<dbReference type="Gene3D" id="1.10.3130.10">
    <property type="entry name" value="serine acetyltransferase, domain 1"/>
    <property type="match status" value="1"/>
</dbReference>
<keyword evidence="6 19" id="KW-0963">Cytoplasm</keyword>
<evidence type="ECO:0000313" key="22">
    <source>
        <dbReference type="Proteomes" id="UP000033423"/>
    </source>
</evidence>
<comment type="subcellular location">
    <subcellularLocation>
        <location evidence="1 19">Cytoplasm</location>
    </subcellularLocation>
</comment>
<dbReference type="InterPro" id="IPR005881">
    <property type="entry name" value="Ser_O-AcTrfase"/>
</dbReference>
<keyword evidence="22" id="KW-1185">Reference proteome</keyword>
<dbReference type="InterPro" id="IPR053376">
    <property type="entry name" value="Serine_acetyltransferase"/>
</dbReference>
<dbReference type="SMART" id="SM00840">
    <property type="entry name" value="DALR_2"/>
    <property type="match status" value="1"/>
</dbReference>
<sequence length="703" mass="79483">MDIWNEIARDFRAIIRRDPAVRGMVDALLNYPGFHAVVCHRFLHRLWQFELPVLPRFLSMLVRLLTGVEIHPGARIAPGLFIDHGSGVVIGETSEIGSECLLYQGVTLGGTGKDKGKRHPTLGSYVVVGAGAKVLGPIHIGDYVTIGANAVVLHSVADHCSVVGVPGRVVKRKVLRVGEHGTAEGGQRGMTDPVEKRIKELESYIAKLEDKIERIHGKKKMKVYNTLTSEKEVFTPIEPNKVGMYVCGVTVYDLCHVGHARSAIVFDVIRRYLMYKGYDVRFVKNFTDVDDKIINRANEEGISCNELTDKYIAAYYEDMDAIGVARADVEPMATQHIQQMTEIIQGLIDNGHAYVMDNDVYFEVDTFEQYGKLSGRDLGGMEAGARVAVDSRKHNPLDFVLWKGSKAGEPAWESPWGAGRPGWHIECSAMSRKYLGDTFDIHGGGADLIFPHHENELSQSEAYTKKPFVKYWLHNGFINLDKEKMSKSLGNFFTIKDILRDFDPEALRLFILGTHYRSPIDFSQEQLRDAETSIDRYYSTVIRVETFLNDKRGKEVKPSQDENFRAVVDAFKERFVEAMDDDFNTALAVGHIFEFLRQLNKYLDVKPYGDEAARLITAAMAVLSEVCGVLNIFRKTPQEWYQSLIVRRRLDINEAEVSSMIDVRNQARSRKDWKKADEIRKSLEAKGIILEDRIDATVWKVKV</sequence>
<dbReference type="PANTHER" id="PTHR10890">
    <property type="entry name" value="CYSTEINYL-TRNA SYNTHETASE"/>
    <property type="match status" value="1"/>
</dbReference>
<comment type="cofactor">
    <cofactor evidence="19">
        <name>Zn(2+)</name>
        <dbReference type="ChEBI" id="CHEBI:29105"/>
    </cofactor>
    <text evidence="19">Binds 1 zinc ion per subunit.</text>
</comment>
<proteinExistence type="inferred from homology"/>
<evidence type="ECO:0000256" key="7">
    <source>
        <dbReference type="ARBA" id="ARBA00022598"/>
    </source>
</evidence>
<dbReference type="Gene3D" id="1.20.120.1910">
    <property type="entry name" value="Cysteine-tRNA ligase, C-terminal anti-codon recognition domain"/>
    <property type="match status" value="1"/>
</dbReference>
<keyword evidence="16 19" id="KW-0030">Aminoacyl-tRNA synthetase</keyword>
<dbReference type="GO" id="GO:0009001">
    <property type="term" value="F:serine O-acetyltransferase activity"/>
    <property type="evidence" value="ECO:0007669"/>
    <property type="project" value="UniProtKB-EC"/>
</dbReference>
<feature type="binding site" evidence="19">
    <location>
        <position position="456"/>
    </location>
    <ligand>
        <name>Zn(2+)</name>
        <dbReference type="ChEBI" id="CHEBI:29105"/>
    </ligand>
</feature>
<dbReference type="Gene3D" id="2.160.10.10">
    <property type="entry name" value="Hexapeptide repeat proteins"/>
    <property type="match status" value="1"/>
</dbReference>
<keyword evidence="12 19" id="KW-0547">Nucleotide-binding</keyword>
<feature type="binding site" evidence="19">
    <location>
        <position position="427"/>
    </location>
    <ligand>
        <name>Zn(2+)</name>
        <dbReference type="ChEBI" id="CHEBI:29105"/>
    </ligand>
</feature>
<dbReference type="InterPro" id="IPR010493">
    <property type="entry name" value="Ser_AcTrfase_N"/>
</dbReference>
<reference evidence="21 22" key="1">
    <citation type="submission" date="2015-02" db="EMBL/GenBank/DDBJ databases">
        <title>Single-cell genomics of uncultivated deep-branching MTB reveals a conserved set of magnetosome genes.</title>
        <authorList>
            <person name="Kolinko S."/>
            <person name="Richter M."/>
            <person name="Glockner F.O."/>
            <person name="Brachmann A."/>
            <person name="Schuler D."/>
        </authorList>
    </citation>
    <scope>NUCLEOTIDE SEQUENCE [LARGE SCALE GENOMIC DNA]</scope>
    <source>
        <strain evidence="21">TM-1</strain>
    </source>
</reference>
<dbReference type="FunFam" id="2.160.10.10:FF:000007">
    <property type="entry name" value="Serine acetyltransferase"/>
    <property type="match status" value="1"/>
</dbReference>
<feature type="binding site" evidence="19">
    <location>
        <position position="487"/>
    </location>
    <ligand>
        <name>ATP</name>
        <dbReference type="ChEBI" id="CHEBI:30616"/>
    </ligand>
</feature>